<feature type="region of interest" description="Disordered" evidence="1">
    <location>
        <begin position="1"/>
        <end position="49"/>
    </location>
</feature>
<organism evidence="2 3">
    <name type="scientific">Azospirillum rugosum</name>
    <dbReference type="NCBI Taxonomy" id="416170"/>
    <lineage>
        <taxon>Bacteria</taxon>
        <taxon>Pseudomonadati</taxon>
        <taxon>Pseudomonadota</taxon>
        <taxon>Alphaproteobacteria</taxon>
        <taxon>Rhodospirillales</taxon>
        <taxon>Azospirillaceae</taxon>
        <taxon>Azospirillum</taxon>
    </lineage>
</organism>
<dbReference type="Proteomes" id="UP000781958">
    <property type="component" value="Unassembled WGS sequence"/>
</dbReference>
<dbReference type="EMBL" id="JAGINP010000006">
    <property type="protein sequence ID" value="MBP2292277.1"/>
    <property type="molecule type" value="Genomic_DNA"/>
</dbReference>
<evidence type="ECO:0000313" key="2">
    <source>
        <dbReference type="EMBL" id="MBP2292277.1"/>
    </source>
</evidence>
<proteinExistence type="predicted"/>
<accession>A0ABS4SI73</accession>
<evidence type="ECO:0000256" key="1">
    <source>
        <dbReference type="SAM" id="MobiDB-lite"/>
    </source>
</evidence>
<keyword evidence="3" id="KW-1185">Reference proteome</keyword>
<comment type="caution">
    <text evidence="2">The sequence shown here is derived from an EMBL/GenBank/DDBJ whole genome shotgun (WGS) entry which is preliminary data.</text>
</comment>
<protein>
    <submittedName>
        <fullName evidence="2">Uncharacterized protein</fullName>
    </submittedName>
</protein>
<dbReference type="RefSeq" id="WP_209766156.1">
    <property type="nucleotide sequence ID" value="NZ_JAGINP010000006.1"/>
</dbReference>
<sequence>MNDRILPTPRNPFTEAHKEELEENARKIEKGQGEIKPRKDEGSGDGKPK</sequence>
<evidence type="ECO:0000313" key="3">
    <source>
        <dbReference type="Proteomes" id="UP000781958"/>
    </source>
</evidence>
<name>A0ABS4SI73_9PROT</name>
<reference evidence="2 3" key="1">
    <citation type="submission" date="2021-03" db="EMBL/GenBank/DDBJ databases">
        <title>Genomic Encyclopedia of Type Strains, Phase III (KMG-III): the genomes of soil and plant-associated and newly described type strains.</title>
        <authorList>
            <person name="Whitman W."/>
        </authorList>
    </citation>
    <scope>NUCLEOTIDE SEQUENCE [LARGE SCALE GENOMIC DNA]</scope>
    <source>
        <strain evidence="2 3">IMMIB AFH-6</strain>
    </source>
</reference>
<gene>
    <name evidence="2" type="ORF">J2851_002047</name>
</gene>
<feature type="compositionally biased region" description="Basic and acidic residues" evidence="1">
    <location>
        <begin position="15"/>
        <end position="49"/>
    </location>
</feature>